<evidence type="ECO:0000313" key="11">
    <source>
        <dbReference type="Proteomes" id="UP000694580"/>
    </source>
</evidence>
<dbReference type="InterPro" id="IPR003599">
    <property type="entry name" value="Ig_sub"/>
</dbReference>
<dbReference type="PANTHER" id="PTHR45842:SF14">
    <property type="entry name" value="LEUCINE-RICH REPEAT, IMMUNOGLOBULIN-LIKE DOMAIN AND TRANSMEMBRANE DOMAIN-CONTAINING PROTEIN 2"/>
    <property type="match status" value="1"/>
</dbReference>
<evidence type="ECO:0000256" key="7">
    <source>
        <dbReference type="SAM" id="MobiDB-lite"/>
    </source>
</evidence>
<dbReference type="Pfam" id="PF07679">
    <property type="entry name" value="I-set"/>
    <property type="match status" value="1"/>
</dbReference>
<dbReference type="SMART" id="SM00364">
    <property type="entry name" value="LRR_BAC"/>
    <property type="match status" value="3"/>
</dbReference>
<keyword evidence="1" id="KW-0433">Leucine-rich repeat</keyword>
<accession>A0AAY4B1D4</accession>
<keyword evidence="5" id="KW-0325">Glycoprotein</keyword>
<dbReference type="InterPro" id="IPR013098">
    <property type="entry name" value="Ig_I-set"/>
</dbReference>
<proteinExistence type="predicted"/>
<dbReference type="SUPFAM" id="SSF49265">
    <property type="entry name" value="Fibronectin type III"/>
    <property type="match status" value="1"/>
</dbReference>
<dbReference type="InterPro" id="IPR003591">
    <property type="entry name" value="Leu-rich_rpt_typical-subtyp"/>
</dbReference>
<feature type="region of interest" description="Disordered" evidence="7">
    <location>
        <begin position="532"/>
        <end position="586"/>
    </location>
</feature>
<evidence type="ECO:0000256" key="5">
    <source>
        <dbReference type="ARBA" id="ARBA00023180"/>
    </source>
</evidence>
<dbReference type="InterPro" id="IPR007110">
    <property type="entry name" value="Ig-like_dom"/>
</dbReference>
<dbReference type="PROSITE" id="PS51450">
    <property type="entry name" value="LRR"/>
    <property type="match status" value="2"/>
</dbReference>
<sequence>MSLTSAGPKSDLSPERHKNIFQSNMDTVCFVLVTALVLNRANGVSSFCVSGCFCTDDAFGRSLLCMETSLGRIPDNIPSEFIKIRIENSHLTEIPQGSFSRVGGLEFLWLNFNNITLMNIKSLEGLKNLTELRLQGNKLRSIPWAVFQDTPSLKILDLKHNRLDVLPENALRYLPSLTYLDLSFNQLTVISRDVFINWPLFHTQRPGRKEENSANVVLALHDNPWLCDCRLKGFVEFVKSISPPLILMNSYLTCAGPSSRAEKFFHEVELRTCMKPETSIPEHNITMPLGANVTLRCMVRARPEPAVRWTYSLKNIRGFTVAQMQVDEDTIISQLIIPSLHLADRGVYTCTANNFIGNASVAITVHIKSQNASAVALPPFPLASAEENVYIDFRIAKQTVYGITVEWYAITENPAETWYTIHFGRYNSPKKEMIYVGPGINSYSVSDLLPVTKYEVCVALKNQPPRDGQCVVFMTGSNVNELEQRERLIHIIVIVCAMVLAVPAGMYACTTETRFSCCRHCAEVYRRHRRREGKGDKTGEERQGTFDSLQAASDEALCRDSAEDGRRRRTSEDRTQRGTQNSAQLY</sequence>
<dbReference type="Gene3D" id="2.60.40.10">
    <property type="entry name" value="Immunoglobulins"/>
    <property type="match status" value="2"/>
</dbReference>
<keyword evidence="2" id="KW-0732">Signal</keyword>
<reference evidence="10" key="3">
    <citation type="submission" date="2025-09" db="UniProtKB">
        <authorList>
            <consortium name="Ensembl"/>
        </authorList>
    </citation>
    <scope>IDENTIFICATION</scope>
</reference>
<keyword evidence="8" id="KW-0472">Membrane</keyword>
<evidence type="ECO:0000256" key="3">
    <source>
        <dbReference type="ARBA" id="ARBA00022737"/>
    </source>
</evidence>
<feature type="compositionally biased region" description="Basic and acidic residues" evidence="7">
    <location>
        <begin position="556"/>
        <end position="576"/>
    </location>
</feature>
<dbReference type="PROSITE" id="PS50835">
    <property type="entry name" value="IG_LIKE"/>
    <property type="match status" value="1"/>
</dbReference>
<evidence type="ECO:0000256" key="8">
    <source>
        <dbReference type="SAM" id="Phobius"/>
    </source>
</evidence>
<keyword evidence="8" id="KW-1133">Transmembrane helix</keyword>
<dbReference type="Pfam" id="PF13855">
    <property type="entry name" value="LRR_8"/>
    <property type="match status" value="1"/>
</dbReference>
<evidence type="ECO:0000256" key="2">
    <source>
        <dbReference type="ARBA" id="ARBA00022729"/>
    </source>
</evidence>
<evidence type="ECO:0000256" key="6">
    <source>
        <dbReference type="ARBA" id="ARBA00023319"/>
    </source>
</evidence>
<feature type="transmembrane region" description="Helical" evidence="8">
    <location>
        <begin position="488"/>
        <end position="509"/>
    </location>
</feature>
<dbReference type="InterPro" id="IPR001611">
    <property type="entry name" value="Leu-rich_rpt"/>
</dbReference>
<keyword evidence="6" id="KW-0393">Immunoglobulin domain</keyword>
<evidence type="ECO:0000256" key="1">
    <source>
        <dbReference type="ARBA" id="ARBA00022614"/>
    </source>
</evidence>
<dbReference type="SMART" id="SM00408">
    <property type="entry name" value="IGc2"/>
    <property type="match status" value="1"/>
</dbReference>
<evidence type="ECO:0000259" key="9">
    <source>
        <dbReference type="PROSITE" id="PS50835"/>
    </source>
</evidence>
<gene>
    <name evidence="10" type="primary">LRIT2</name>
</gene>
<dbReference type="FunFam" id="2.60.40.10:FF:000032">
    <property type="entry name" value="palladin isoform X1"/>
    <property type="match status" value="1"/>
</dbReference>
<dbReference type="InterPro" id="IPR032675">
    <property type="entry name" value="LRR_dom_sf"/>
</dbReference>
<dbReference type="InterPro" id="IPR013783">
    <property type="entry name" value="Ig-like_fold"/>
</dbReference>
<keyword evidence="8" id="KW-0812">Transmembrane</keyword>
<keyword evidence="3" id="KW-0677">Repeat</keyword>
<reference evidence="10 11" key="1">
    <citation type="submission" date="2020-06" db="EMBL/GenBank/DDBJ databases">
        <authorList>
            <consortium name="Wellcome Sanger Institute Data Sharing"/>
        </authorList>
    </citation>
    <scope>NUCLEOTIDE SEQUENCE [LARGE SCALE GENOMIC DNA]</scope>
</reference>
<dbReference type="AlphaFoldDB" id="A0AAY4B1D4"/>
<dbReference type="InterPro" id="IPR036116">
    <property type="entry name" value="FN3_sf"/>
</dbReference>
<evidence type="ECO:0000313" key="10">
    <source>
        <dbReference type="Ensembl" id="ENSDCDP00010014500.1"/>
    </source>
</evidence>
<keyword evidence="4" id="KW-1015">Disulfide bond</keyword>
<keyword evidence="11" id="KW-1185">Reference proteome</keyword>
<dbReference type="SUPFAM" id="SSF52058">
    <property type="entry name" value="L domain-like"/>
    <property type="match status" value="1"/>
</dbReference>
<dbReference type="Gene3D" id="3.80.10.10">
    <property type="entry name" value="Ribonuclease Inhibitor"/>
    <property type="match status" value="1"/>
</dbReference>
<dbReference type="InterPro" id="IPR050467">
    <property type="entry name" value="LRFN"/>
</dbReference>
<evidence type="ECO:0000256" key="4">
    <source>
        <dbReference type="ARBA" id="ARBA00023157"/>
    </source>
</evidence>
<protein>
    <recommendedName>
        <fullName evidence="9">Ig-like domain-containing protein</fullName>
    </recommendedName>
</protein>
<dbReference type="InterPro" id="IPR036179">
    <property type="entry name" value="Ig-like_dom_sf"/>
</dbReference>
<dbReference type="GeneTree" id="ENSGT00940000159143"/>
<organism evidence="10 11">
    <name type="scientific">Denticeps clupeoides</name>
    <name type="common">denticle herring</name>
    <dbReference type="NCBI Taxonomy" id="299321"/>
    <lineage>
        <taxon>Eukaryota</taxon>
        <taxon>Metazoa</taxon>
        <taxon>Chordata</taxon>
        <taxon>Craniata</taxon>
        <taxon>Vertebrata</taxon>
        <taxon>Euteleostomi</taxon>
        <taxon>Actinopterygii</taxon>
        <taxon>Neopterygii</taxon>
        <taxon>Teleostei</taxon>
        <taxon>Clupei</taxon>
        <taxon>Clupeiformes</taxon>
        <taxon>Denticipitoidei</taxon>
        <taxon>Denticipitidae</taxon>
        <taxon>Denticeps</taxon>
    </lineage>
</organism>
<feature type="compositionally biased region" description="Basic and acidic residues" evidence="7">
    <location>
        <begin position="533"/>
        <end position="544"/>
    </location>
</feature>
<dbReference type="InterPro" id="IPR000483">
    <property type="entry name" value="Cys-rich_flank_reg_C"/>
</dbReference>
<dbReference type="SMART" id="SM00082">
    <property type="entry name" value="LRRCT"/>
    <property type="match status" value="1"/>
</dbReference>
<reference evidence="10" key="2">
    <citation type="submission" date="2025-08" db="UniProtKB">
        <authorList>
            <consortium name="Ensembl"/>
        </authorList>
    </citation>
    <scope>IDENTIFICATION</scope>
</reference>
<dbReference type="SUPFAM" id="SSF48726">
    <property type="entry name" value="Immunoglobulin"/>
    <property type="match status" value="1"/>
</dbReference>
<dbReference type="PANTHER" id="PTHR45842">
    <property type="entry name" value="SYNAPTIC ADHESION-LIKE MOLECULE SALM"/>
    <property type="match status" value="1"/>
</dbReference>
<feature type="domain" description="Ig-like" evidence="9">
    <location>
        <begin position="276"/>
        <end position="368"/>
    </location>
</feature>
<dbReference type="Ensembl" id="ENSDCDT00010015279.1">
    <property type="protein sequence ID" value="ENSDCDP00010014500.1"/>
    <property type="gene ID" value="ENSDCDG00010006637.1"/>
</dbReference>
<dbReference type="InterPro" id="IPR003598">
    <property type="entry name" value="Ig_sub2"/>
</dbReference>
<dbReference type="SMART" id="SM00409">
    <property type="entry name" value="IG"/>
    <property type="match status" value="1"/>
</dbReference>
<dbReference type="SMART" id="SM00369">
    <property type="entry name" value="LRR_TYP"/>
    <property type="match status" value="4"/>
</dbReference>
<dbReference type="Proteomes" id="UP000694580">
    <property type="component" value="Chromosome 8"/>
</dbReference>
<name>A0AAY4B1D4_9TELE</name>